<dbReference type="EMBL" id="BMXE01000005">
    <property type="protein sequence ID" value="GHB37403.1"/>
    <property type="molecule type" value="Genomic_DNA"/>
</dbReference>
<dbReference type="RefSeq" id="WP_189437472.1">
    <property type="nucleotide sequence ID" value="NZ_BMXE01000005.1"/>
</dbReference>
<dbReference type="Proteomes" id="UP000637980">
    <property type="component" value="Unassembled WGS sequence"/>
</dbReference>
<dbReference type="InterPro" id="IPR058532">
    <property type="entry name" value="YjbR/MT2646/Rv2570-like"/>
</dbReference>
<evidence type="ECO:0000313" key="2">
    <source>
        <dbReference type="Proteomes" id="UP000637980"/>
    </source>
</evidence>
<dbReference type="PANTHER" id="PTHR35145:SF1">
    <property type="entry name" value="CYTOPLASMIC PROTEIN"/>
    <property type="match status" value="1"/>
</dbReference>
<accession>A0ABQ3EJQ3</accession>
<reference evidence="2" key="1">
    <citation type="journal article" date="2019" name="Int. J. Syst. Evol. Microbiol.">
        <title>The Global Catalogue of Microorganisms (GCM) 10K type strain sequencing project: providing services to taxonomists for standard genome sequencing and annotation.</title>
        <authorList>
            <consortium name="The Broad Institute Genomics Platform"/>
            <consortium name="The Broad Institute Genome Sequencing Center for Infectious Disease"/>
            <person name="Wu L."/>
            <person name="Ma J."/>
        </authorList>
    </citation>
    <scope>NUCLEOTIDE SEQUENCE [LARGE SCALE GENOMIC DNA]</scope>
    <source>
        <strain evidence="2">KCTC 12861</strain>
    </source>
</reference>
<dbReference type="SUPFAM" id="SSF142906">
    <property type="entry name" value="YjbR-like"/>
    <property type="match status" value="1"/>
</dbReference>
<dbReference type="PANTHER" id="PTHR35145">
    <property type="entry name" value="CYTOPLASMIC PROTEIN-RELATED"/>
    <property type="match status" value="1"/>
</dbReference>
<name>A0ABQ3EJQ3_9HYPH</name>
<proteinExistence type="predicted"/>
<comment type="caution">
    <text evidence="1">The sequence shown here is derived from an EMBL/GenBank/DDBJ whole genome shotgun (WGS) entry which is preliminary data.</text>
</comment>
<evidence type="ECO:0008006" key="3">
    <source>
        <dbReference type="Google" id="ProtNLM"/>
    </source>
</evidence>
<keyword evidence="2" id="KW-1185">Reference proteome</keyword>
<dbReference type="Gene3D" id="3.90.1150.30">
    <property type="match status" value="1"/>
</dbReference>
<gene>
    <name evidence="1" type="ORF">GCM10007094_28410</name>
</gene>
<evidence type="ECO:0000313" key="1">
    <source>
        <dbReference type="EMBL" id="GHB37403.1"/>
    </source>
</evidence>
<organism evidence="1 2">
    <name type="scientific">Pseudovibrio japonicus</name>
    <dbReference type="NCBI Taxonomy" id="366534"/>
    <lineage>
        <taxon>Bacteria</taxon>
        <taxon>Pseudomonadati</taxon>
        <taxon>Pseudomonadota</taxon>
        <taxon>Alphaproteobacteria</taxon>
        <taxon>Hyphomicrobiales</taxon>
        <taxon>Stappiaceae</taxon>
        <taxon>Pseudovibrio</taxon>
    </lineage>
</organism>
<dbReference type="InterPro" id="IPR007351">
    <property type="entry name" value="YjbR"/>
</dbReference>
<dbReference type="Pfam" id="PF04237">
    <property type="entry name" value="YjbR"/>
    <property type="match status" value="1"/>
</dbReference>
<dbReference type="InterPro" id="IPR038056">
    <property type="entry name" value="YjbR-like_sf"/>
</dbReference>
<protein>
    <recommendedName>
        <fullName evidence="3">MmcQ/YjbR family DNA-binding protein</fullName>
    </recommendedName>
</protein>
<sequence>MTRDEFDQYCASLVGVSHVIQWGNASVWKVGGKIFAICSNWGEDAPEKDGIKISFKCSELSYQILTEQAGIIPAPYLARAKWVQLETAGAMSDEDIKAYISEAHRIIALKLSKKLQREIGFVDA</sequence>